<keyword evidence="11" id="KW-0472">Membrane</keyword>
<keyword evidence="12" id="KW-1015">Disulfide bond</keyword>
<dbReference type="GO" id="GO:0008305">
    <property type="term" value="C:integrin complex"/>
    <property type="evidence" value="ECO:0007669"/>
    <property type="project" value="InterPro"/>
</dbReference>
<keyword evidence="7" id="KW-0106">Calcium</keyword>
<dbReference type="GO" id="GO:0007160">
    <property type="term" value="P:cell-matrix adhesion"/>
    <property type="evidence" value="ECO:0007669"/>
    <property type="project" value="TreeGrafter"/>
</dbReference>
<evidence type="ECO:0000256" key="5">
    <source>
        <dbReference type="ARBA" id="ARBA00022729"/>
    </source>
</evidence>
<evidence type="ECO:0000256" key="7">
    <source>
        <dbReference type="ARBA" id="ARBA00022837"/>
    </source>
</evidence>
<keyword evidence="10 16" id="KW-0401">Integrin</keyword>
<dbReference type="InterPro" id="IPR028994">
    <property type="entry name" value="Integrin_alpha_N"/>
</dbReference>
<feature type="repeat" description="FG-GAP" evidence="15">
    <location>
        <begin position="851"/>
        <end position="904"/>
    </location>
</feature>
<gene>
    <name evidence="19" type="ORF">D9C73_006976</name>
</gene>
<dbReference type="SMART" id="SM00191">
    <property type="entry name" value="Int_alpha"/>
    <property type="match status" value="5"/>
</dbReference>
<dbReference type="PRINTS" id="PR01185">
    <property type="entry name" value="INTEGRINA"/>
</dbReference>
<dbReference type="PROSITE" id="PS51470">
    <property type="entry name" value="FG_GAP"/>
    <property type="match status" value="3"/>
</dbReference>
<dbReference type="Gene3D" id="2.60.40.1510">
    <property type="entry name" value="ntegrin, alpha v. Chain A, domain 3"/>
    <property type="match status" value="1"/>
</dbReference>
<dbReference type="PANTHER" id="PTHR23220">
    <property type="entry name" value="INTEGRIN ALPHA"/>
    <property type="match status" value="1"/>
</dbReference>
<evidence type="ECO:0000256" key="16">
    <source>
        <dbReference type="RuleBase" id="RU003762"/>
    </source>
</evidence>
<feature type="domain" description="VWFA" evidence="18">
    <location>
        <begin position="194"/>
        <end position="375"/>
    </location>
</feature>
<dbReference type="InterPro" id="IPR036465">
    <property type="entry name" value="vWFA_dom_sf"/>
</dbReference>
<dbReference type="SUPFAM" id="SSF69318">
    <property type="entry name" value="Integrin alpha N-terminal domain"/>
    <property type="match status" value="2"/>
</dbReference>
<feature type="repeat" description="FG-GAP" evidence="15">
    <location>
        <begin position="60"/>
        <end position="118"/>
    </location>
</feature>
<dbReference type="PROSITE" id="PS50234">
    <property type="entry name" value="VWFA"/>
    <property type="match status" value="2"/>
</dbReference>
<evidence type="ECO:0000256" key="4">
    <source>
        <dbReference type="ARBA" id="ARBA00022723"/>
    </source>
</evidence>
<dbReference type="GO" id="GO:0046872">
    <property type="term" value="F:metal ion binding"/>
    <property type="evidence" value="ECO:0007669"/>
    <property type="project" value="UniProtKB-KW"/>
</dbReference>
<keyword evidence="3" id="KW-0812">Transmembrane</keyword>
<dbReference type="GO" id="GO:0033627">
    <property type="term" value="P:cell adhesion mediated by integrin"/>
    <property type="evidence" value="ECO:0007669"/>
    <property type="project" value="TreeGrafter"/>
</dbReference>
<dbReference type="Pfam" id="PF01839">
    <property type="entry name" value="FG-GAP"/>
    <property type="match status" value="2"/>
</dbReference>
<evidence type="ECO:0000256" key="10">
    <source>
        <dbReference type="ARBA" id="ARBA00023037"/>
    </source>
</evidence>
<dbReference type="Pfam" id="PF20805">
    <property type="entry name" value="Integrin_A_Ig_2"/>
    <property type="match status" value="1"/>
</dbReference>
<reference evidence="19 20" key="1">
    <citation type="submission" date="2019-01" db="EMBL/GenBank/DDBJ databases">
        <title>Genome Assembly of Collichthys lucidus.</title>
        <authorList>
            <person name="Cai M."/>
            <person name="Xiao S."/>
        </authorList>
    </citation>
    <scope>NUCLEOTIDE SEQUENCE [LARGE SCALE GENOMIC DNA]</scope>
    <source>
        <strain evidence="19">JT15FE1705JMU</strain>
        <tissue evidence="19">Muscle</tissue>
    </source>
</reference>
<dbReference type="FunFam" id="3.40.50.410:FF:000012">
    <property type="entry name" value="Integrin, alpha 10"/>
    <property type="match status" value="2"/>
</dbReference>
<dbReference type="InterPro" id="IPR002035">
    <property type="entry name" value="VWF_A"/>
</dbReference>
<dbReference type="CDD" id="cd01469">
    <property type="entry name" value="vWA_integrins_alpha_subunit"/>
    <property type="match status" value="2"/>
</dbReference>
<dbReference type="EMBL" id="CM014084">
    <property type="protein sequence ID" value="TKS72899.1"/>
    <property type="molecule type" value="Genomic_DNA"/>
</dbReference>
<dbReference type="GO" id="GO:0005178">
    <property type="term" value="F:integrin binding"/>
    <property type="evidence" value="ECO:0007669"/>
    <property type="project" value="TreeGrafter"/>
</dbReference>
<dbReference type="PANTHER" id="PTHR23220:SF21">
    <property type="entry name" value="INTEGRIN ALPHA-11"/>
    <property type="match status" value="1"/>
</dbReference>
<evidence type="ECO:0000313" key="19">
    <source>
        <dbReference type="EMBL" id="TKS72899.1"/>
    </source>
</evidence>
<dbReference type="SUPFAM" id="SSF69179">
    <property type="entry name" value="Integrin domains"/>
    <property type="match status" value="2"/>
</dbReference>
<keyword evidence="14" id="KW-0325">Glycoprotein</keyword>
<dbReference type="SMART" id="SM00327">
    <property type="entry name" value="VWA"/>
    <property type="match status" value="2"/>
</dbReference>
<evidence type="ECO:0000256" key="13">
    <source>
        <dbReference type="ARBA" id="ARBA00023170"/>
    </source>
</evidence>
<comment type="similarity">
    <text evidence="2 16">Belongs to the integrin alpha chain family.</text>
</comment>
<keyword evidence="13 16" id="KW-0675">Receptor</keyword>
<dbReference type="Pfam" id="PF00092">
    <property type="entry name" value="VWA"/>
    <property type="match status" value="2"/>
</dbReference>
<keyword evidence="8 16" id="KW-0130">Cell adhesion</keyword>
<comment type="subcellular location">
    <subcellularLocation>
        <location evidence="1 16">Membrane</location>
        <topology evidence="1 16">Single-pass type I membrane protein</topology>
    </subcellularLocation>
</comment>
<dbReference type="PRINTS" id="PR00453">
    <property type="entry name" value="VWFADOMAIN"/>
</dbReference>
<feature type="domain" description="VWFA" evidence="18">
    <location>
        <begin position="487"/>
        <end position="668"/>
    </location>
</feature>
<dbReference type="GO" id="GO:0098609">
    <property type="term" value="P:cell-cell adhesion"/>
    <property type="evidence" value="ECO:0007669"/>
    <property type="project" value="TreeGrafter"/>
</dbReference>
<dbReference type="InterPro" id="IPR048285">
    <property type="entry name" value="Integrin_alpha_Ig-like_2"/>
</dbReference>
<evidence type="ECO:0000256" key="3">
    <source>
        <dbReference type="ARBA" id="ARBA00022692"/>
    </source>
</evidence>
<dbReference type="Gene3D" id="3.40.50.410">
    <property type="entry name" value="von Willebrand factor, type A domain"/>
    <property type="match status" value="2"/>
</dbReference>
<dbReference type="Gene3D" id="2.130.10.130">
    <property type="entry name" value="Integrin alpha, N-terminal"/>
    <property type="match status" value="2"/>
</dbReference>
<dbReference type="InterPro" id="IPR032695">
    <property type="entry name" value="Integrin_dom_sf"/>
</dbReference>
<evidence type="ECO:0000256" key="6">
    <source>
        <dbReference type="ARBA" id="ARBA00022737"/>
    </source>
</evidence>
<feature type="repeat" description="FG-GAP" evidence="15">
    <location>
        <begin position="789"/>
        <end position="850"/>
    </location>
</feature>
<name>A0A4U5UEK7_COLLU</name>
<keyword evidence="9" id="KW-1133">Transmembrane helix</keyword>
<proteinExistence type="inferred from homology"/>
<dbReference type="Gene3D" id="2.60.40.1460">
    <property type="entry name" value="Integrin domains. Chain A, domain 2"/>
    <property type="match status" value="1"/>
</dbReference>
<evidence type="ECO:0000259" key="18">
    <source>
        <dbReference type="PROSITE" id="PS50234"/>
    </source>
</evidence>
<dbReference type="GO" id="GO:0007229">
    <property type="term" value="P:integrin-mediated signaling pathway"/>
    <property type="evidence" value="ECO:0007669"/>
    <property type="project" value="UniProtKB-KW"/>
</dbReference>
<dbReference type="Proteomes" id="UP000298787">
    <property type="component" value="Chromosome 7"/>
</dbReference>
<keyword evidence="5" id="KW-0732">Signal</keyword>
<evidence type="ECO:0000256" key="9">
    <source>
        <dbReference type="ARBA" id="ARBA00022989"/>
    </source>
</evidence>
<organism evidence="19 20">
    <name type="scientific">Collichthys lucidus</name>
    <name type="common">Big head croaker</name>
    <name type="synonym">Sciaena lucida</name>
    <dbReference type="NCBI Taxonomy" id="240159"/>
    <lineage>
        <taxon>Eukaryota</taxon>
        <taxon>Metazoa</taxon>
        <taxon>Chordata</taxon>
        <taxon>Craniata</taxon>
        <taxon>Vertebrata</taxon>
        <taxon>Euteleostomi</taxon>
        <taxon>Actinopterygii</taxon>
        <taxon>Neopterygii</taxon>
        <taxon>Teleostei</taxon>
        <taxon>Neoteleostei</taxon>
        <taxon>Acanthomorphata</taxon>
        <taxon>Eupercaria</taxon>
        <taxon>Sciaenidae</taxon>
        <taxon>Collichthys</taxon>
    </lineage>
</organism>
<evidence type="ECO:0000256" key="15">
    <source>
        <dbReference type="PROSITE-ProRule" id="PRU00803"/>
    </source>
</evidence>
<dbReference type="InterPro" id="IPR000413">
    <property type="entry name" value="Integrin_alpha"/>
</dbReference>
<keyword evidence="20" id="KW-1185">Reference proteome</keyword>
<evidence type="ECO:0000256" key="14">
    <source>
        <dbReference type="ARBA" id="ARBA00023180"/>
    </source>
</evidence>
<keyword evidence="4" id="KW-0479">Metal-binding</keyword>
<keyword evidence="6" id="KW-0677">Repeat</keyword>
<evidence type="ECO:0000256" key="11">
    <source>
        <dbReference type="ARBA" id="ARBA00023136"/>
    </source>
</evidence>
<dbReference type="SUPFAM" id="SSF53300">
    <property type="entry name" value="vWA-like"/>
    <property type="match status" value="2"/>
</dbReference>
<evidence type="ECO:0000256" key="12">
    <source>
        <dbReference type="ARBA" id="ARBA00023157"/>
    </source>
</evidence>
<feature type="compositionally biased region" description="Low complexity" evidence="17">
    <location>
        <begin position="1246"/>
        <end position="1261"/>
    </location>
</feature>
<dbReference type="InterPro" id="IPR013517">
    <property type="entry name" value="FG-GAP"/>
</dbReference>
<dbReference type="InterPro" id="IPR013649">
    <property type="entry name" value="Integrin_alpha_Ig-like_1"/>
</dbReference>
<evidence type="ECO:0000256" key="2">
    <source>
        <dbReference type="ARBA" id="ARBA00008054"/>
    </source>
</evidence>
<feature type="region of interest" description="Disordered" evidence="17">
    <location>
        <begin position="1234"/>
        <end position="1261"/>
    </location>
</feature>
<dbReference type="STRING" id="240159.A0A4U5UEK7"/>
<evidence type="ECO:0000256" key="1">
    <source>
        <dbReference type="ARBA" id="ARBA00004479"/>
    </source>
</evidence>
<accession>A0A4U5UEK7</accession>
<dbReference type="InterPro" id="IPR013519">
    <property type="entry name" value="Int_alpha_beta-p"/>
</dbReference>
<protein>
    <submittedName>
        <fullName evidence="19">Integrin alpha-11</fullName>
    </submittedName>
</protein>
<dbReference type="GO" id="GO:0009897">
    <property type="term" value="C:external side of plasma membrane"/>
    <property type="evidence" value="ECO:0007669"/>
    <property type="project" value="TreeGrafter"/>
</dbReference>
<evidence type="ECO:0000256" key="17">
    <source>
        <dbReference type="SAM" id="MobiDB-lite"/>
    </source>
</evidence>
<evidence type="ECO:0000313" key="20">
    <source>
        <dbReference type="Proteomes" id="UP000298787"/>
    </source>
</evidence>
<evidence type="ECO:0000256" key="8">
    <source>
        <dbReference type="ARBA" id="ARBA00022889"/>
    </source>
</evidence>
<dbReference type="Pfam" id="PF08441">
    <property type="entry name" value="Integrin_A_Ig_1"/>
    <property type="match status" value="1"/>
</dbReference>
<sequence length="1441" mass="159799">MMVLRLLNTTRLVQDSGIGASDVIHVDWLYWAAPEVSHRNNVLTFFLCVSDLQLCFNFDTKNFKIFHGSKENQFGYTVQQHEAGGRQWLLVGSPFESTGKQQTGDVFRCPLDTRNSVNCSRLHLAAVCNVSSNTLNPMPEIMMIPGSSVFVLTVISGVSGKVSLDNVSERKDKMRLGMTLTSNPKDNSFVTFMDIVIVLDGSNSIYPWYEVQDFLINILQKFYIGPGQTQVGVIQYGSTVVHEFSLGEYQTVEEVVEAARNIDQRGGEETRTALGINVARSEAFKRGGRPGAQKVMIVITDGESHDSPQLQQAVPDSKEDNITMYAIAVLGYYNRRGINPEAFLKEIKFIASDPDDKHFFKVTDESALKDIVDALGERIFSLEGTSSQGRGFGLQMAQAGFSSHLVRDGILLGAVGAYNWNGAVLKETKHGKVVPPKSSYKDEFPEELMNHGAKVSLDNVSERKDKMRLGMTLTSNPKDNSFVTFMDIVIVLDGSNSIYPWYEVQDFLINILQKFYIGPGQTQVGVIQYGSTVVHEFSLGEYQTVEEVVEAARNIDQRGGEETRTALGINVARSEAFKRGGRPGAQKVMIVITDGESHDSPQLQQAVPDSKEDNITMYAIAVLGYYNRRGINPEAFLKEIKFIASDPDDKHFFKVTDESALKDIVDALGERIFSLEGTSSQGRGFGLQMAQAGFSSHLVRDGILLGAVGAYNWNGAVLKETKHGKVVPPKSSYKDEFPEELMNHGAYLGYSVGSLVSSRGSQLYVAGAPRFNHTGKVIVFTLKNTGNLTILEVLLGEQIGSYFGSELLSMDINGDGHTDVLLVAAPMFYSDGWEKGKVYIYTVTPQGALEFSDRSQNSRLGSALAQIPDMNGDGFRELVVGAPLEDDHQGAVYVFYGQNKTIQHQYRQRLSAAGFNAGLQYFGQSLHGVLDVNGDGLVDLTAKLIFEPEKVNIFNKDCRRGGKEVTCMSVMVCLSLEPRTKTKTKNRTDVGVWYSLALDERRFPPRAVLDESDRQQRRSLVLVLQAGGGPSCQRLGFSIQETADYGRPIAVVLETGLQNLDEGPVLDPDWPSVLRTELPFWNGCEQEDVCVPDLVLRSHTDLTDVQSFCSSKDRTTTSLCGHHRASEEDSVYVVETGRRRVVVSARLENQGENAYGANIHISTSSNLLFSSLIVKDQSDIQIECFSEDRLANQRRCNISTPFMKSLSQVSFRLEFEFSRTVFLDHARVVMATSRDPNPPRFEIRSDSSSSSSSSSWDLQDSSSPTFNLTYYIQNLGIFSVQDIVFKADIWAVTRKRNQLVNITDYSIEQVAGSHCTLHQPRTTNEVTAEDLSHLSQLNRSNSASLPVQCRLNLPASRELKLTLRGRLQLPALRAMMTDILFQVSFRSLEVLTAASIQLEASSVMFLQEDRPVRKVTPTTNQHTHEPSGCFLLFVSNCPTTN</sequence>